<organism evidence="1 2">
    <name type="scientific">Aspergillus fumigatus (strain CBS 144.89 / FGSC A1163 / CEA10)</name>
    <name type="common">Neosartorya fumigata</name>
    <dbReference type="NCBI Taxonomy" id="451804"/>
    <lineage>
        <taxon>Eukaryota</taxon>
        <taxon>Fungi</taxon>
        <taxon>Dikarya</taxon>
        <taxon>Ascomycota</taxon>
        <taxon>Pezizomycotina</taxon>
        <taxon>Eurotiomycetes</taxon>
        <taxon>Eurotiomycetidae</taxon>
        <taxon>Eurotiales</taxon>
        <taxon>Aspergillaceae</taxon>
        <taxon>Aspergillus</taxon>
        <taxon>Aspergillus subgen. Fumigati</taxon>
    </lineage>
</organism>
<keyword evidence="2" id="KW-1185">Reference proteome</keyword>
<gene>
    <name evidence="1" type="ORF">AFUB_079640</name>
</gene>
<sequence length="294" mass="32537">MFSKPINNLSGAGAGARIIHTLDEYWRSFVPGHMWSALLTGEHISTDIAVDAGRAVWFAHTKGVAGPDKTWEYWEVNTPVEPSLEKYITDFVEPHLAGYTGMMNVETIGGKIIEVHLRFSPQWPNMYGSWFIASLVDLYCGKGWTGPSASKIASPVGYSVPLNMLRPVRLSRKTLCGGWKACSMSKASSKAPLCSMVRRSHWKVPQGRLVALGLLGSTAMTLRGASWPGVRCRHTSISWMIQTRDTRYFDFHLSSHHCEYKSIPLSSDSSSPTRTASAQVWSTCIDCCIHGILL</sequence>
<accession>B0Y949</accession>
<dbReference type="OrthoDB" id="4485030at2759"/>
<proteinExistence type="predicted"/>
<protein>
    <submittedName>
        <fullName evidence="1">Uncharacterized protein</fullName>
    </submittedName>
</protein>
<reference evidence="1 2" key="1">
    <citation type="journal article" date="2008" name="PLoS Genet.">
        <title>Genomic islands in the pathogenic filamentous fungus Aspergillus fumigatus.</title>
        <authorList>
            <person name="Fedorova N.D."/>
            <person name="Khaldi N."/>
            <person name="Joardar V.S."/>
            <person name="Maiti R."/>
            <person name="Amedeo P."/>
            <person name="Anderson M.J."/>
            <person name="Crabtree J."/>
            <person name="Silva J.C."/>
            <person name="Badger J.H."/>
            <person name="Albarraq A."/>
            <person name="Angiuoli S."/>
            <person name="Bussey H."/>
            <person name="Bowyer P."/>
            <person name="Cotty P.J."/>
            <person name="Dyer P.S."/>
            <person name="Egan A."/>
            <person name="Galens K."/>
            <person name="Fraser-Liggett C.M."/>
            <person name="Haas B.J."/>
            <person name="Inman J.M."/>
            <person name="Kent R."/>
            <person name="Lemieux S."/>
            <person name="Malavazi I."/>
            <person name="Orvis J."/>
            <person name="Roemer T."/>
            <person name="Ronning C.M."/>
            <person name="Sundaram J.P."/>
            <person name="Sutton G."/>
            <person name="Turner G."/>
            <person name="Venter J.C."/>
            <person name="White O.R."/>
            <person name="Whitty B.R."/>
            <person name="Youngman P."/>
            <person name="Wolfe K.H."/>
            <person name="Goldman G.H."/>
            <person name="Wortman J.R."/>
            <person name="Jiang B."/>
            <person name="Denning D.W."/>
            <person name="Nierman W.C."/>
        </authorList>
    </citation>
    <scope>NUCLEOTIDE SEQUENCE [LARGE SCALE GENOMIC DNA]</scope>
    <source>
        <strain evidence="2">CBS 144.89 / FGSC A1163 / CEA10</strain>
    </source>
</reference>
<dbReference type="Proteomes" id="UP000001699">
    <property type="component" value="Unassembled WGS sequence"/>
</dbReference>
<dbReference type="AlphaFoldDB" id="B0Y949"/>
<evidence type="ECO:0000313" key="2">
    <source>
        <dbReference type="Proteomes" id="UP000001699"/>
    </source>
</evidence>
<dbReference type="HOGENOM" id="CLU_946564_0_0_1"/>
<evidence type="ECO:0000313" key="1">
    <source>
        <dbReference type="EMBL" id="EDP49930.1"/>
    </source>
</evidence>
<dbReference type="VEuPathDB" id="FungiDB:AFUB_079640"/>
<name>B0Y949_ASPFC</name>
<dbReference type="EMBL" id="DS499599">
    <property type="protein sequence ID" value="EDP49930.1"/>
    <property type="molecule type" value="Genomic_DNA"/>
</dbReference>